<sequence length="146" mass="16502">MPDGNPDDVNIATELLTRPRIPHRQTSFSGTSLGQQSLKDSQFQDDLNGSIGPSRSRRALQSSNTWTSSSGELLSEQDEIEDRVISPISLRNRPVGSQEIYSAELHQQQVIWLWKLDCANMFSRHSSVSCSTWPCSERYLQDSWCT</sequence>
<evidence type="ECO:0000313" key="2">
    <source>
        <dbReference type="EMBL" id="EHL00507.1"/>
    </source>
</evidence>
<dbReference type="Proteomes" id="UP000005446">
    <property type="component" value="Unassembled WGS sequence"/>
</dbReference>
<dbReference type="OrthoDB" id="9994905at2759"/>
<proteinExistence type="predicted"/>
<keyword evidence="3" id="KW-1185">Reference proteome</keyword>
<accession>H0ELX0</accession>
<comment type="caution">
    <text evidence="2">The sequence shown here is derived from an EMBL/GenBank/DDBJ whole genome shotgun (WGS) entry which is preliminary data.</text>
</comment>
<dbReference type="AlphaFoldDB" id="H0ELX0"/>
<feature type="region of interest" description="Disordered" evidence="1">
    <location>
        <begin position="17"/>
        <end position="78"/>
    </location>
</feature>
<feature type="compositionally biased region" description="Polar residues" evidence="1">
    <location>
        <begin position="24"/>
        <end position="72"/>
    </location>
</feature>
<dbReference type="InParanoid" id="H0ELX0"/>
<organism evidence="2 3">
    <name type="scientific">Glarea lozoyensis (strain ATCC 74030 / MF5533)</name>
    <dbReference type="NCBI Taxonomy" id="1104152"/>
    <lineage>
        <taxon>Eukaryota</taxon>
        <taxon>Fungi</taxon>
        <taxon>Dikarya</taxon>
        <taxon>Ascomycota</taxon>
        <taxon>Pezizomycotina</taxon>
        <taxon>Leotiomycetes</taxon>
        <taxon>Helotiales</taxon>
        <taxon>Helotiaceae</taxon>
        <taxon>Glarea</taxon>
    </lineage>
</organism>
<evidence type="ECO:0000256" key="1">
    <source>
        <dbReference type="SAM" id="MobiDB-lite"/>
    </source>
</evidence>
<dbReference type="EMBL" id="AGUE01000080">
    <property type="protein sequence ID" value="EHL00507.1"/>
    <property type="molecule type" value="Genomic_DNA"/>
</dbReference>
<name>H0ELX0_GLAL7</name>
<evidence type="ECO:0000313" key="3">
    <source>
        <dbReference type="Proteomes" id="UP000005446"/>
    </source>
</evidence>
<dbReference type="HOGENOM" id="CLU_1777630_0_0_1"/>
<protein>
    <submittedName>
        <fullName evidence="2">Uncharacterized protein</fullName>
    </submittedName>
</protein>
<reference evidence="2 3" key="1">
    <citation type="journal article" date="2012" name="Eukaryot. Cell">
        <title>Genome sequence of the fungus Glarea lozoyensis: the first genome sequence of a species from the Helotiaceae family.</title>
        <authorList>
            <person name="Youssar L."/>
            <person name="Gruening B.A."/>
            <person name="Erxleben A."/>
            <person name="Guenther S."/>
            <person name="Huettel W."/>
        </authorList>
    </citation>
    <scope>NUCLEOTIDE SEQUENCE [LARGE SCALE GENOMIC DNA]</scope>
    <source>
        <strain evidence="3">ATCC 74030 / MF5533</strain>
    </source>
</reference>
<gene>
    <name evidence="2" type="ORF">M7I_3593</name>
</gene>